<dbReference type="EMBL" id="FPIB01000016">
    <property type="protein sequence ID" value="SFV90423.1"/>
    <property type="molecule type" value="Genomic_DNA"/>
</dbReference>
<gene>
    <name evidence="1" type="ORF">MNB_SV-4-1317</name>
</gene>
<proteinExistence type="predicted"/>
<name>A0A1W1E8Y9_9ZZZZ</name>
<protein>
    <recommendedName>
        <fullName evidence="2">Periplasmic heavy metal sensor</fullName>
    </recommendedName>
</protein>
<accession>A0A1W1E8Y9</accession>
<evidence type="ECO:0008006" key="2">
    <source>
        <dbReference type="Google" id="ProtNLM"/>
    </source>
</evidence>
<organism evidence="1">
    <name type="scientific">hydrothermal vent metagenome</name>
    <dbReference type="NCBI Taxonomy" id="652676"/>
    <lineage>
        <taxon>unclassified sequences</taxon>
        <taxon>metagenomes</taxon>
        <taxon>ecological metagenomes</taxon>
    </lineage>
</organism>
<dbReference type="Gene3D" id="1.20.120.1490">
    <property type="match status" value="1"/>
</dbReference>
<sequence>MKKIILSSIAAFSLIMVSAQAEGMKCKAGKCGGTMKQGMMQKAKKMHKMRMHSPFLIKHGLPHLTKMVAKSWDDPKLALTDAQKAKLMEVRKTTMGGVMKLKPEVMKLRKEIIEASKTGIKADALKAKVDKLASLEAEATMVHLNCIDSTKAVLTKAQYDYLMQKRKAKMKAKIEQVKQGGMKCAAGKCGK</sequence>
<reference evidence="1" key="1">
    <citation type="submission" date="2016-10" db="EMBL/GenBank/DDBJ databases">
        <authorList>
            <person name="de Groot N.N."/>
        </authorList>
    </citation>
    <scope>NUCLEOTIDE SEQUENCE</scope>
</reference>
<evidence type="ECO:0000313" key="1">
    <source>
        <dbReference type="EMBL" id="SFV90423.1"/>
    </source>
</evidence>
<dbReference type="AlphaFoldDB" id="A0A1W1E8Y9"/>